<keyword evidence="2" id="KW-1133">Transmembrane helix</keyword>
<evidence type="ECO:0000256" key="1">
    <source>
        <dbReference type="SAM" id="MobiDB-lite"/>
    </source>
</evidence>
<feature type="transmembrane region" description="Helical" evidence="2">
    <location>
        <begin position="62"/>
        <end position="80"/>
    </location>
</feature>
<keyword evidence="2" id="KW-0472">Membrane</keyword>
<dbReference type="OrthoDB" id="2986766at2"/>
<accession>A0A1N7LLM2</accession>
<feature type="transmembrane region" description="Helical" evidence="2">
    <location>
        <begin position="255"/>
        <end position="274"/>
    </location>
</feature>
<feature type="region of interest" description="Disordered" evidence="1">
    <location>
        <begin position="555"/>
        <end position="613"/>
    </location>
</feature>
<dbReference type="Pfam" id="PF13367">
    <property type="entry name" value="PrsW-protease"/>
    <property type="match status" value="1"/>
</dbReference>
<feature type="transmembrane region" description="Helical" evidence="2">
    <location>
        <begin position="223"/>
        <end position="243"/>
    </location>
</feature>
<dbReference type="GO" id="GO:0008233">
    <property type="term" value="F:peptidase activity"/>
    <property type="evidence" value="ECO:0007669"/>
    <property type="project" value="InterPro"/>
</dbReference>
<reference evidence="4" key="1">
    <citation type="submission" date="2017-01" db="EMBL/GenBank/DDBJ databases">
        <authorList>
            <person name="Varghese N."/>
            <person name="Submissions S."/>
        </authorList>
    </citation>
    <scope>NUCLEOTIDE SEQUENCE [LARGE SCALE GENOMIC DNA]</scope>
    <source>
        <strain evidence="4">DSM 45196</strain>
    </source>
</reference>
<gene>
    <name evidence="3" type="ORF">SAMN05421790_104253</name>
</gene>
<proteinExistence type="predicted"/>
<organism evidence="3 4">
    <name type="scientific">Kroppenstedtia eburnea</name>
    <dbReference type="NCBI Taxonomy" id="714067"/>
    <lineage>
        <taxon>Bacteria</taxon>
        <taxon>Bacillati</taxon>
        <taxon>Bacillota</taxon>
        <taxon>Bacilli</taxon>
        <taxon>Bacillales</taxon>
        <taxon>Thermoactinomycetaceae</taxon>
        <taxon>Kroppenstedtia</taxon>
    </lineage>
</organism>
<name>A0A1N7LLM2_9BACL</name>
<dbReference type="AlphaFoldDB" id="A0A1N7LLM2"/>
<dbReference type="Proteomes" id="UP000186795">
    <property type="component" value="Unassembled WGS sequence"/>
</dbReference>
<dbReference type="InterPro" id="IPR026898">
    <property type="entry name" value="PrsW"/>
</dbReference>
<evidence type="ECO:0000313" key="3">
    <source>
        <dbReference type="EMBL" id="SIS74748.1"/>
    </source>
</evidence>
<feature type="transmembrane region" description="Helical" evidence="2">
    <location>
        <begin position="391"/>
        <end position="412"/>
    </location>
</feature>
<protein>
    <submittedName>
        <fullName evidence="3">Membrane proteinase PrsW, cleaves anti-sigma factor RsiW, M82 family</fullName>
    </submittedName>
</protein>
<feature type="compositionally biased region" description="Basic and acidic residues" evidence="1">
    <location>
        <begin position="586"/>
        <end position="599"/>
    </location>
</feature>
<keyword evidence="2" id="KW-0812">Transmembrane</keyword>
<evidence type="ECO:0000256" key="2">
    <source>
        <dbReference type="SAM" id="Phobius"/>
    </source>
</evidence>
<feature type="transmembrane region" description="Helical" evidence="2">
    <location>
        <begin position="294"/>
        <end position="311"/>
    </location>
</feature>
<feature type="transmembrane region" description="Helical" evidence="2">
    <location>
        <begin position="92"/>
        <end position="111"/>
    </location>
</feature>
<feature type="transmembrane region" description="Helical" evidence="2">
    <location>
        <begin position="37"/>
        <end position="56"/>
    </location>
</feature>
<feature type="transmembrane region" description="Helical" evidence="2">
    <location>
        <begin position="440"/>
        <end position="463"/>
    </location>
</feature>
<dbReference type="EMBL" id="FTOD01000004">
    <property type="protein sequence ID" value="SIS74748.1"/>
    <property type="molecule type" value="Genomic_DNA"/>
</dbReference>
<sequence length="770" mass="87246">MIETMRQWGTACLQYGEQRWKRWREAHPELLRWGRKAYILLAWVLMPLAVLAWIFIPQARQAMVQFLWSYYLLWQFWFLARSKTMTWTGTARFFAVGAWLIAPLSALIIYFTHGLFAEGALSVRADWSSEVLGPFVEETVKLFPFFLLFLWTRRTQTFSLTDYLLAGAAVGVGFDFMEEMLRRWVTADSGSGLFGFLAELLSDTEQNWGVFTLFPGSFESHEAFSSGHGIWSGFVTLAIGLGIHLQKRWGRKAFLLPLAVFAWAVFDHGAWNAHSDGMPLPLEWLYLLTGQGHFFKWVFVAAFLLAIGLDYRRLNRVGERLPLLPGERLLEPLTELLTILQAIPRGRQVWGHMVLFTRERRRLGFSLLAPRDDDIEVEQEPLRQTLHRRSLILGSALAALLLLWLSADVYILHDGPDAYFTGLLDRLADWWQGLNGWEKAGVITAVTVLGGMLTVATGGGFLAGGFTALGAALTAHDILQNPEPTKAFLKDPVGTLKQWGKELLRRPPQEAGVLVLAVAADQLSRRVPVIRVVDELIHRGKAALQRFARRWMPGRSMQEAGTGARVDWTGPDVRQSRGTGSSGGGDGKEPEKKKTGWERFEEEDPLPGSLGTSKTRSLFKSVLDQAYKEDPGRKTTFGIPDDIVVKDGRITIVEEAKMYSKKEFERLANLAEDDPDRFIRRGIPANTDARQIRYIQFKKHKESVNYLLNNLDKISSAKELGITHSDAKVEYMLKVPKWASEDMLEKMKKAFEEQLNITVKYRRIDWGGKG</sequence>
<dbReference type="RefSeq" id="WP_076524549.1">
    <property type="nucleotide sequence ID" value="NZ_CP048103.1"/>
</dbReference>
<keyword evidence="4" id="KW-1185">Reference proteome</keyword>
<evidence type="ECO:0000313" key="4">
    <source>
        <dbReference type="Proteomes" id="UP000186795"/>
    </source>
</evidence>